<accession>A0A2Z7AF11</accession>
<organism evidence="2 3">
    <name type="scientific">Dorcoceras hygrometricum</name>
    <dbReference type="NCBI Taxonomy" id="472368"/>
    <lineage>
        <taxon>Eukaryota</taxon>
        <taxon>Viridiplantae</taxon>
        <taxon>Streptophyta</taxon>
        <taxon>Embryophyta</taxon>
        <taxon>Tracheophyta</taxon>
        <taxon>Spermatophyta</taxon>
        <taxon>Magnoliopsida</taxon>
        <taxon>eudicotyledons</taxon>
        <taxon>Gunneridae</taxon>
        <taxon>Pentapetalae</taxon>
        <taxon>asterids</taxon>
        <taxon>lamiids</taxon>
        <taxon>Lamiales</taxon>
        <taxon>Gesneriaceae</taxon>
        <taxon>Didymocarpoideae</taxon>
        <taxon>Trichosporeae</taxon>
        <taxon>Loxocarpinae</taxon>
        <taxon>Dorcoceras</taxon>
    </lineage>
</organism>
<feature type="chain" id="PRO_5016338146" evidence="1">
    <location>
        <begin position="23"/>
        <end position="161"/>
    </location>
</feature>
<reference evidence="2 3" key="1">
    <citation type="journal article" date="2015" name="Proc. Natl. Acad. Sci. U.S.A.">
        <title>The resurrection genome of Boea hygrometrica: A blueprint for survival of dehydration.</title>
        <authorList>
            <person name="Xiao L."/>
            <person name="Yang G."/>
            <person name="Zhang L."/>
            <person name="Yang X."/>
            <person name="Zhao S."/>
            <person name="Ji Z."/>
            <person name="Zhou Q."/>
            <person name="Hu M."/>
            <person name="Wang Y."/>
            <person name="Chen M."/>
            <person name="Xu Y."/>
            <person name="Jin H."/>
            <person name="Xiao X."/>
            <person name="Hu G."/>
            <person name="Bao F."/>
            <person name="Hu Y."/>
            <person name="Wan P."/>
            <person name="Li L."/>
            <person name="Deng X."/>
            <person name="Kuang T."/>
            <person name="Xiang C."/>
            <person name="Zhu J.K."/>
            <person name="Oliver M.J."/>
            <person name="He Y."/>
        </authorList>
    </citation>
    <scope>NUCLEOTIDE SEQUENCE [LARGE SCALE GENOMIC DNA]</scope>
    <source>
        <strain evidence="3">cv. XS01</strain>
    </source>
</reference>
<feature type="signal peptide" evidence="1">
    <location>
        <begin position="1"/>
        <end position="22"/>
    </location>
</feature>
<proteinExistence type="predicted"/>
<keyword evidence="1" id="KW-0732">Signal</keyword>
<keyword evidence="3" id="KW-1185">Reference proteome</keyword>
<gene>
    <name evidence="2" type="ORF">F511_25394</name>
</gene>
<name>A0A2Z7AF11_9LAMI</name>
<evidence type="ECO:0000313" key="2">
    <source>
        <dbReference type="EMBL" id="KZV17659.1"/>
    </source>
</evidence>
<dbReference type="EMBL" id="KV018108">
    <property type="protein sequence ID" value="KZV17659.1"/>
    <property type="molecule type" value="Genomic_DNA"/>
</dbReference>
<evidence type="ECO:0000313" key="3">
    <source>
        <dbReference type="Proteomes" id="UP000250235"/>
    </source>
</evidence>
<dbReference type="Proteomes" id="UP000250235">
    <property type="component" value="Unassembled WGS sequence"/>
</dbReference>
<dbReference type="AlphaFoldDB" id="A0A2Z7AF11"/>
<evidence type="ECO:0000256" key="1">
    <source>
        <dbReference type="SAM" id="SignalP"/>
    </source>
</evidence>
<protein>
    <submittedName>
        <fullName evidence="2">Uncharacterized protein</fullName>
    </submittedName>
</protein>
<sequence>MLTWISVVGVLARIQLLRVISCWYVSYDDQQRALRDSEATTFCEHDPAVGFVSVFCSGCWFVDQLLVRSAVAMATVLSVKSVLASVSQVIPLAVALTQMEVPKECLRRCRLDVGVELLSVLGFDPEVPLGLLCCLPICGSGFPGYSAGRGFDPAGGAPGGR</sequence>